<organism evidence="2 3">
    <name type="scientific">Striga asiatica</name>
    <name type="common">Asiatic witchweed</name>
    <name type="synonym">Buchnera asiatica</name>
    <dbReference type="NCBI Taxonomy" id="4170"/>
    <lineage>
        <taxon>Eukaryota</taxon>
        <taxon>Viridiplantae</taxon>
        <taxon>Streptophyta</taxon>
        <taxon>Embryophyta</taxon>
        <taxon>Tracheophyta</taxon>
        <taxon>Spermatophyta</taxon>
        <taxon>Magnoliopsida</taxon>
        <taxon>eudicotyledons</taxon>
        <taxon>Gunneridae</taxon>
        <taxon>Pentapetalae</taxon>
        <taxon>asterids</taxon>
        <taxon>lamiids</taxon>
        <taxon>Lamiales</taxon>
        <taxon>Orobanchaceae</taxon>
        <taxon>Buchnereae</taxon>
        <taxon>Striga</taxon>
    </lineage>
</organism>
<name>A0A5A7P171_STRAF</name>
<dbReference type="EMBL" id="BKCP01001002">
    <property type="protein sequence ID" value="GER26324.1"/>
    <property type="molecule type" value="Genomic_DNA"/>
</dbReference>
<keyword evidence="3" id="KW-1185">Reference proteome</keyword>
<dbReference type="AlphaFoldDB" id="A0A5A7P171"/>
<accession>A0A5A7P171</accession>
<sequence length="233" mass="26420">MPRSSNFMSALKDQKGGWRTYLRGGPFCIASILIFGLCLWTILIAQHNKEKLFKSLRGNPSRSITCENQCRPLGSETLPKGIVANTSNLERRPLWGLPEVGMVRPEEAVFGNEALNEVRASCSSNPRRGRRRPCVACGCHSCGNLRSPRYEVGFEMDLRGGVKPLFLRRFWLRRQSDWICILASSLLRLIRMGSRILRYDCGFRSIHQANPLGNHWASRDIRLEFSTNDDGGH</sequence>
<keyword evidence="1" id="KW-1133">Transmembrane helix</keyword>
<protein>
    <submittedName>
        <fullName evidence="2">Uncharacterized protein</fullName>
    </submittedName>
</protein>
<dbReference type="Proteomes" id="UP000325081">
    <property type="component" value="Unassembled WGS sequence"/>
</dbReference>
<evidence type="ECO:0000313" key="2">
    <source>
        <dbReference type="EMBL" id="GER26324.1"/>
    </source>
</evidence>
<reference evidence="3" key="1">
    <citation type="journal article" date="2019" name="Curr. Biol.">
        <title>Genome Sequence of Striga asiatica Provides Insight into the Evolution of Plant Parasitism.</title>
        <authorList>
            <person name="Yoshida S."/>
            <person name="Kim S."/>
            <person name="Wafula E.K."/>
            <person name="Tanskanen J."/>
            <person name="Kim Y.M."/>
            <person name="Honaas L."/>
            <person name="Yang Z."/>
            <person name="Spallek T."/>
            <person name="Conn C.E."/>
            <person name="Ichihashi Y."/>
            <person name="Cheong K."/>
            <person name="Cui S."/>
            <person name="Der J.P."/>
            <person name="Gundlach H."/>
            <person name="Jiao Y."/>
            <person name="Hori C."/>
            <person name="Ishida J.K."/>
            <person name="Kasahara H."/>
            <person name="Kiba T."/>
            <person name="Kim M.S."/>
            <person name="Koo N."/>
            <person name="Laohavisit A."/>
            <person name="Lee Y.H."/>
            <person name="Lumba S."/>
            <person name="McCourt P."/>
            <person name="Mortimer J.C."/>
            <person name="Mutuku J.M."/>
            <person name="Nomura T."/>
            <person name="Sasaki-Sekimoto Y."/>
            <person name="Seto Y."/>
            <person name="Wang Y."/>
            <person name="Wakatake T."/>
            <person name="Sakakibara H."/>
            <person name="Demura T."/>
            <person name="Yamaguchi S."/>
            <person name="Yoneyama K."/>
            <person name="Manabe R.I."/>
            <person name="Nelson D.C."/>
            <person name="Schulman A.H."/>
            <person name="Timko M.P."/>
            <person name="dePamphilis C.W."/>
            <person name="Choi D."/>
            <person name="Shirasu K."/>
        </authorList>
    </citation>
    <scope>NUCLEOTIDE SEQUENCE [LARGE SCALE GENOMIC DNA]</scope>
    <source>
        <strain evidence="3">cv. UVA1</strain>
    </source>
</reference>
<evidence type="ECO:0000256" key="1">
    <source>
        <dbReference type="SAM" id="Phobius"/>
    </source>
</evidence>
<proteinExistence type="predicted"/>
<gene>
    <name evidence="2" type="ORF">STAS_01973</name>
</gene>
<keyword evidence="1" id="KW-0812">Transmembrane</keyword>
<feature type="transmembrane region" description="Helical" evidence="1">
    <location>
        <begin position="21"/>
        <end position="45"/>
    </location>
</feature>
<keyword evidence="1" id="KW-0472">Membrane</keyword>
<comment type="caution">
    <text evidence="2">The sequence shown here is derived from an EMBL/GenBank/DDBJ whole genome shotgun (WGS) entry which is preliminary data.</text>
</comment>
<dbReference type="OrthoDB" id="10621852at2759"/>
<evidence type="ECO:0000313" key="3">
    <source>
        <dbReference type="Proteomes" id="UP000325081"/>
    </source>
</evidence>